<dbReference type="EMBL" id="JABEBT010000096">
    <property type="protein sequence ID" value="KAF7632704.1"/>
    <property type="molecule type" value="Genomic_DNA"/>
</dbReference>
<feature type="region of interest" description="Disordered" evidence="1">
    <location>
        <begin position="24"/>
        <end position="161"/>
    </location>
</feature>
<gene>
    <name evidence="3" type="ORF">Mgra_00007922</name>
</gene>
<organism evidence="3 4">
    <name type="scientific">Meloidogyne graminicola</name>
    <dbReference type="NCBI Taxonomy" id="189291"/>
    <lineage>
        <taxon>Eukaryota</taxon>
        <taxon>Metazoa</taxon>
        <taxon>Ecdysozoa</taxon>
        <taxon>Nematoda</taxon>
        <taxon>Chromadorea</taxon>
        <taxon>Rhabditida</taxon>
        <taxon>Tylenchina</taxon>
        <taxon>Tylenchomorpha</taxon>
        <taxon>Tylenchoidea</taxon>
        <taxon>Meloidogynidae</taxon>
        <taxon>Meloidogyninae</taxon>
        <taxon>Meloidogyne</taxon>
    </lineage>
</organism>
<protein>
    <submittedName>
        <fullName evidence="3">Uncharacterized protein</fullName>
    </submittedName>
</protein>
<dbReference type="Proteomes" id="UP000605970">
    <property type="component" value="Unassembled WGS sequence"/>
</dbReference>
<evidence type="ECO:0000256" key="2">
    <source>
        <dbReference type="SAM" id="SignalP"/>
    </source>
</evidence>
<keyword evidence="2" id="KW-0732">Signal</keyword>
<dbReference type="AlphaFoldDB" id="A0A8S9ZHC6"/>
<sequence length="175" mass="18695">MPKFLFIILIYIYFFIVNSICTSPKDNKSESSSTPKISTPLEEKPLSPLLTPITPGWSLNTPEEIYTPRGSLRPHSSTPHNYTPNVGPSHTPGVGPSHTPGVGPSHTPGAGPSHTPGVGPSHTPDVGPSHTSHLPETPGKGINSTPVQKVYGRSDSIPKEEMDFYSLIGKNKGKL</sequence>
<accession>A0A8S9ZHC6</accession>
<proteinExistence type="predicted"/>
<feature type="signal peptide" evidence="2">
    <location>
        <begin position="1"/>
        <end position="19"/>
    </location>
</feature>
<keyword evidence="4" id="KW-1185">Reference proteome</keyword>
<feature type="chain" id="PRO_5035828489" evidence="2">
    <location>
        <begin position="20"/>
        <end position="175"/>
    </location>
</feature>
<evidence type="ECO:0000313" key="4">
    <source>
        <dbReference type="Proteomes" id="UP000605970"/>
    </source>
</evidence>
<evidence type="ECO:0000313" key="3">
    <source>
        <dbReference type="EMBL" id="KAF7632704.1"/>
    </source>
</evidence>
<evidence type="ECO:0000256" key="1">
    <source>
        <dbReference type="SAM" id="MobiDB-lite"/>
    </source>
</evidence>
<feature type="compositionally biased region" description="Polar residues" evidence="1">
    <location>
        <begin position="24"/>
        <end position="37"/>
    </location>
</feature>
<reference evidence="3" key="1">
    <citation type="journal article" date="2020" name="Ecol. Evol.">
        <title>Genome structure and content of the rice root-knot nematode (Meloidogyne graminicola).</title>
        <authorList>
            <person name="Phan N.T."/>
            <person name="Danchin E.G.J."/>
            <person name="Klopp C."/>
            <person name="Perfus-Barbeoch L."/>
            <person name="Kozlowski D.K."/>
            <person name="Koutsovoulos G.D."/>
            <person name="Lopez-Roques C."/>
            <person name="Bouchez O."/>
            <person name="Zahm M."/>
            <person name="Besnard G."/>
            <person name="Bellafiore S."/>
        </authorList>
    </citation>
    <scope>NUCLEOTIDE SEQUENCE</scope>
    <source>
        <strain evidence="3">VN-18</strain>
    </source>
</reference>
<feature type="compositionally biased region" description="Polar residues" evidence="1">
    <location>
        <begin position="74"/>
        <end position="88"/>
    </location>
</feature>
<comment type="caution">
    <text evidence="3">The sequence shown here is derived from an EMBL/GenBank/DDBJ whole genome shotgun (WGS) entry which is preliminary data.</text>
</comment>
<name>A0A8S9ZHC6_9BILA</name>